<feature type="region of interest" description="Disordered" evidence="1">
    <location>
        <begin position="142"/>
        <end position="175"/>
    </location>
</feature>
<protein>
    <submittedName>
        <fullName evidence="2">Divergent polysaccharide deacetylase</fullName>
    </submittedName>
</protein>
<name>A0A238JM78_9RHOB</name>
<proteinExistence type="predicted"/>
<dbReference type="EMBL" id="FXYD01000001">
    <property type="protein sequence ID" value="SMX31523.1"/>
    <property type="molecule type" value="Genomic_DNA"/>
</dbReference>
<feature type="compositionally biased region" description="Acidic residues" evidence="1">
    <location>
        <begin position="221"/>
        <end position="230"/>
    </location>
</feature>
<organism evidence="2 3">
    <name type="scientific">Octadecabacter ascidiaceicola</name>
    <dbReference type="NCBI Taxonomy" id="1655543"/>
    <lineage>
        <taxon>Bacteria</taxon>
        <taxon>Pseudomonadati</taxon>
        <taxon>Pseudomonadota</taxon>
        <taxon>Alphaproteobacteria</taxon>
        <taxon>Rhodobacterales</taxon>
        <taxon>Roseobacteraceae</taxon>
        <taxon>Octadecabacter</taxon>
    </lineage>
</organism>
<feature type="compositionally biased region" description="Polar residues" evidence="1">
    <location>
        <begin position="144"/>
        <end position="154"/>
    </location>
</feature>
<dbReference type="AlphaFoldDB" id="A0A238JM78"/>
<sequence>MRGMIGGVLAGGLVSALGLGTASLVTELPAGVTPPEPPLVEAPEVEPVAAQPEEANSPSTPVGSVSIEEPQAPALPENDATFGEPSAAEPDAPAAVEADVVAPRADTDPLDEPEVVAIEGAMEAPEAAESVELLAQPVDPVLPNPQSLAPQVPNSEADLTVSTTPSQPTIVIEPDVGVDVGADVVVADPIETNPEPEANEEDGEDFFVVDLGADALGTDAGEPDTPDTDVENVPTDQPADDILASAFPEPAAPRLQLQGGENSLLGDRGTGVTIRRPGAAEEKEEGEAPETAQSLNALIDYSANAGDVVGKPLMSIVLIDDGSMSAAAAALSGLSFPVTIALDPSVANATELMESYRASGFEVAVLAKLPEGALPSDVEVTFQSVFNMLPETVAVLDIGEGGLQSDRDVTQQAMDILAAQGRGFVSVSQGLNMAGRAAEAANVPAAVVYRELDAEDQDARVIRRFVDQAAFRARQESGVVLVGRVRPDTISALILWGTANSDDQVALVPVSAILTAE</sequence>
<dbReference type="InterPro" id="IPR011330">
    <property type="entry name" value="Glyco_hydro/deAcase_b/a-brl"/>
</dbReference>
<dbReference type="Proteomes" id="UP000203464">
    <property type="component" value="Unassembled WGS sequence"/>
</dbReference>
<feature type="compositionally biased region" description="Polar residues" evidence="1">
    <location>
        <begin position="160"/>
        <end position="169"/>
    </location>
</feature>
<feature type="region of interest" description="Disordered" evidence="1">
    <location>
        <begin position="215"/>
        <end position="241"/>
    </location>
</feature>
<feature type="compositionally biased region" description="Low complexity" evidence="1">
    <location>
        <begin position="41"/>
        <end position="55"/>
    </location>
</feature>
<dbReference type="GO" id="GO:0005975">
    <property type="term" value="P:carbohydrate metabolic process"/>
    <property type="evidence" value="ECO:0007669"/>
    <property type="project" value="InterPro"/>
</dbReference>
<gene>
    <name evidence="2" type="ORF">OCA8868_00404</name>
</gene>
<reference evidence="3" key="1">
    <citation type="submission" date="2017-05" db="EMBL/GenBank/DDBJ databases">
        <authorList>
            <person name="Rodrigo-Torres L."/>
            <person name="Arahal R. D."/>
            <person name="Lucena T."/>
        </authorList>
    </citation>
    <scope>NUCLEOTIDE SEQUENCE [LARGE SCALE GENOMIC DNA]</scope>
    <source>
        <strain evidence="3">CECT 8868</strain>
    </source>
</reference>
<evidence type="ECO:0000313" key="2">
    <source>
        <dbReference type="EMBL" id="SMX31523.1"/>
    </source>
</evidence>
<dbReference type="OrthoDB" id="7658418at2"/>
<feature type="region of interest" description="Disordered" evidence="1">
    <location>
        <begin position="34"/>
        <end position="100"/>
    </location>
</feature>
<dbReference type="SUPFAM" id="SSF88713">
    <property type="entry name" value="Glycoside hydrolase/deacetylase"/>
    <property type="match status" value="1"/>
</dbReference>
<dbReference type="CDD" id="cd10936">
    <property type="entry name" value="CE4_DAC2"/>
    <property type="match status" value="1"/>
</dbReference>
<dbReference type="InterPro" id="IPR006837">
    <property type="entry name" value="Divergent_DAC"/>
</dbReference>
<keyword evidence="3" id="KW-1185">Reference proteome</keyword>
<evidence type="ECO:0000256" key="1">
    <source>
        <dbReference type="SAM" id="MobiDB-lite"/>
    </source>
</evidence>
<dbReference type="RefSeq" id="WP_093994869.1">
    <property type="nucleotide sequence ID" value="NZ_FXYD01000001.1"/>
</dbReference>
<accession>A0A238JM78</accession>
<evidence type="ECO:0000313" key="3">
    <source>
        <dbReference type="Proteomes" id="UP000203464"/>
    </source>
</evidence>
<dbReference type="Pfam" id="PF04748">
    <property type="entry name" value="Polysacc_deac_2"/>
    <property type="match status" value="1"/>
</dbReference>
<dbReference type="Gene3D" id="3.20.20.370">
    <property type="entry name" value="Glycoside hydrolase/deacetylase"/>
    <property type="match status" value="1"/>
</dbReference>
<feature type="compositionally biased region" description="Low complexity" evidence="1">
    <location>
        <begin position="84"/>
        <end position="100"/>
    </location>
</feature>